<evidence type="ECO:0000313" key="11">
    <source>
        <dbReference type="EMBL" id="AZS50205.1"/>
    </source>
</evidence>
<dbReference type="InterPro" id="IPR003838">
    <property type="entry name" value="ABC3_permease_C"/>
</dbReference>
<dbReference type="InterPro" id="IPR051447">
    <property type="entry name" value="Lipoprotein-release_system"/>
</dbReference>
<evidence type="ECO:0000256" key="4">
    <source>
        <dbReference type="ARBA" id="ARBA00022475"/>
    </source>
</evidence>
<evidence type="ECO:0000256" key="7">
    <source>
        <dbReference type="ARBA" id="ARBA00023136"/>
    </source>
</evidence>
<dbReference type="KEGG" id="emo:DM558_05185"/>
<evidence type="ECO:0000256" key="2">
    <source>
        <dbReference type="ARBA" id="ARBA00005236"/>
    </source>
</evidence>
<keyword evidence="12" id="KW-1185">Reference proteome</keyword>
<gene>
    <name evidence="11" type="ORF">DM558_05185</name>
</gene>
<keyword evidence="6 8" id="KW-1133">Transmembrane helix</keyword>
<dbReference type="GO" id="GO:0098797">
    <property type="term" value="C:plasma membrane protein complex"/>
    <property type="evidence" value="ECO:0007669"/>
    <property type="project" value="TreeGrafter"/>
</dbReference>
<dbReference type="PANTHER" id="PTHR30489">
    <property type="entry name" value="LIPOPROTEIN-RELEASING SYSTEM TRANSMEMBRANE PROTEIN LOLE"/>
    <property type="match status" value="1"/>
</dbReference>
<dbReference type="GO" id="GO:0042953">
    <property type="term" value="P:lipoprotein transport"/>
    <property type="evidence" value="ECO:0007669"/>
    <property type="project" value="InterPro"/>
</dbReference>
<feature type="domain" description="MacB-like periplasmic core" evidence="10">
    <location>
        <begin position="27"/>
        <end position="235"/>
    </location>
</feature>
<evidence type="ECO:0000313" key="12">
    <source>
        <dbReference type="Proteomes" id="UP000273143"/>
    </source>
</evidence>
<feature type="transmembrane region" description="Helical" evidence="8">
    <location>
        <begin position="21"/>
        <end position="48"/>
    </location>
</feature>
<keyword evidence="4" id="KW-1003">Cell membrane</keyword>
<dbReference type="EMBL" id="CP029822">
    <property type="protein sequence ID" value="AZS50205.1"/>
    <property type="molecule type" value="Genomic_DNA"/>
</dbReference>
<organism evidence="11 12">
    <name type="scientific">Entomomonas moraniae</name>
    <dbReference type="NCBI Taxonomy" id="2213226"/>
    <lineage>
        <taxon>Bacteria</taxon>
        <taxon>Pseudomonadati</taxon>
        <taxon>Pseudomonadota</taxon>
        <taxon>Gammaproteobacteria</taxon>
        <taxon>Pseudomonadales</taxon>
        <taxon>Pseudomonadaceae</taxon>
        <taxon>Entomomonas</taxon>
    </lineage>
</organism>
<dbReference type="AlphaFoldDB" id="A0A3Q9JL40"/>
<evidence type="ECO:0000256" key="1">
    <source>
        <dbReference type="ARBA" id="ARBA00004651"/>
    </source>
</evidence>
<feature type="transmembrane region" description="Helical" evidence="8">
    <location>
        <begin position="272"/>
        <end position="297"/>
    </location>
</feature>
<feature type="transmembrane region" description="Helical" evidence="8">
    <location>
        <begin position="381"/>
        <end position="401"/>
    </location>
</feature>
<keyword evidence="5 8" id="KW-0812">Transmembrane</keyword>
<dbReference type="InterPro" id="IPR011925">
    <property type="entry name" value="LolCE_TM"/>
</dbReference>
<keyword evidence="7 8" id="KW-0472">Membrane</keyword>
<dbReference type="NCBIfam" id="TIGR02212">
    <property type="entry name" value="lolCE"/>
    <property type="match status" value="1"/>
</dbReference>
<dbReference type="PANTHER" id="PTHR30489:SF0">
    <property type="entry name" value="LIPOPROTEIN-RELEASING SYSTEM TRANSMEMBRANE PROTEIN LOLE"/>
    <property type="match status" value="1"/>
</dbReference>
<keyword evidence="11" id="KW-0449">Lipoprotein</keyword>
<comment type="subcellular location">
    <subcellularLocation>
        <location evidence="1">Cell membrane</location>
        <topology evidence="1">Multi-pass membrane protein</topology>
    </subcellularLocation>
</comment>
<dbReference type="RefSeq" id="WP_127162387.1">
    <property type="nucleotide sequence ID" value="NZ_CP029822.1"/>
</dbReference>
<accession>A0A3Q9JL40</accession>
<evidence type="ECO:0000256" key="3">
    <source>
        <dbReference type="ARBA" id="ARBA00022448"/>
    </source>
</evidence>
<dbReference type="Proteomes" id="UP000273143">
    <property type="component" value="Chromosome"/>
</dbReference>
<evidence type="ECO:0000259" key="9">
    <source>
        <dbReference type="Pfam" id="PF02687"/>
    </source>
</evidence>
<proteinExistence type="inferred from homology"/>
<feature type="transmembrane region" description="Helical" evidence="8">
    <location>
        <begin position="318"/>
        <end position="342"/>
    </location>
</feature>
<dbReference type="GO" id="GO:0044874">
    <property type="term" value="P:lipoprotein localization to outer membrane"/>
    <property type="evidence" value="ECO:0007669"/>
    <property type="project" value="TreeGrafter"/>
</dbReference>
<protein>
    <submittedName>
        <fullName evidence="11">Lipoprotein-releasing ABC transporter permease subunit</fullName>
    </submittedName>
</protein>
<evidence type="ECO:0000259" key="10">
    <source>
        <dbReference type="Pfam" id="PF12704"/>
    </source>
</evidence>
<comment type="similarity">
    <text evidence="2">Belongs to the ABC-4 integral membrane protein family. LolC/E subfamily.</text>
</comment>
<feature type="domain" description="ABC3 transporter permease C-terminal" evidence="9">
    <location>
        <begin position="276"/>
        <end position="408"/>
    </location>
</feature>
<sequence>MFKPFTLFIGLRYIRAKRRNQFISFISLTSMIGLSLGVIAMITVLSVMNGFQKEMRDRILGMVSHGIITHHDQPIDDWQAIATKLKKNPQVVGVAPITQIQGMLSSRGTMSPVMISGIDPEQEDQVSTLRKHITYGNYSNLKPDEYGVIIGEATAGNLRIRIGSPLLLVVPIVSDSVSGITPRMQKAVVVGTFRTNSDIDNSMAFMHYSDAAKIKQWQPNQVEGVRLKLKDLFQAPVVIKKLAKELGDDYQAEDWTKTQGSLFSAMKMEKTMIGLLLMIIVAVAAFNIIATLIMVVADKRLDIAILRTLGATPRQIMSIFMIQGTFIGLIGITSGTVLGILLTKYINTVAGWYERLTGSEVFSTEVFAINFLPVDMQISDIVTVCIAALILSFLATLYPAYRASKTQPAEALRYE</sequence>
<keyword evidence="3" id="KW-0813">Transport</keyword>
<evidence type="ECO:0000256" key="5">
    <source>
        <dbReference type="ARBA" id="ARBA00022692"/>
    </source>
</evidence>
<evidence type="ECO:0000256" key="8">
    <source>
        <dbReference type="SAM" id="Phobius"/>
    </source>
</evidence>
<reference evidence="12" key="1">
    <citation type="submission" date="2018-06" db="EMBL/GenBank/DDBJ databases">
        <title>Complete genome of Pseudomonas insecticola strain QZS01.</title>
        <authorList>
            <person name="Wang J."/>
            <person name="Su Q."/>
        </authorList>
    </citation>
    <scope>NUCLEOTIDE SEQUENCE [LARGE SCALE GENOMIC DNA]</scope>
    <source>
        <strain evidence="12">QZS01</strain>
    </source>
</reference>
<name>A0A3Q9JL40_9GAMM</name>
<dbReference type="Pfam" id="PF02687">
    <property type="entry name" value="FtsX"/>
    <property type="match status" value="1"/>
</dbReference>
<dbReference type="InterPro" id="IPR025857">
    <property type="entry name" value="MacB_PCD"/>
</dbReference>
<evidence type="ECO:0000256" key="6">
    <source>
        <dbReference type="ARBA" id="ARBA00022989"/>
    </source>
</evidence>
<dbReference type="Pfam" id="PF12704">
    <property type="entry name" value="MacB_PCD"/>
    <property type="match status" value="1"/>
</dbReference>